<evidence type="ECO:0000313" key="2">
    <source>
        <dbReference type="EMBL" id="KOH46738.1"/>
    </source>
</evidence>
<reference evidence="3" key="1">
    <citation type="submission" date="2015-07" db="EMBL/GenBank/DDBJ databases">
        <title>Genome sequencing of Sunxiuqinia dokdonensis strain SK.</title>
        <authorList>
            <person name="Ahn S."/>
            <person name="Kim B.-C."/>
        </authorList>
    </citation>
    <scope>NUCLEOTIDE SEQUENCE [LARGE SCALE GENOMIC DNA]</scope>
    <source>
        <strain evidence="3">SK</strain>
    </source>
</reference>
<dbReference type="Proteomes" id="UP000036958">
    <property type="component" value="Unassembled WGS sequence"/>
</dbReference>
<evidence type="ECO:0000256" key="1">
    <source>
        <dbReference type="SAM" id="Phobius"/>
    </source>
</evidence>
<organism evidence="2 3">
    <name type="scientific">Sunxiuqinia dokdonensis</name>
    <dbReference type="NCBI Taxonomy" id="1409788"/>
    <lineage>
        <taxon>Bacteria</taxon>
        <taxon>Pseudomonadati</taxon>
        <taxon>Bacteroidota</taxon>
        <taxon>Bacteroidia</taxon>
        <taxon>Marinilabiliales</taxon>
        <taxon>Prolixibacteraceae</taxon>
        <taxon>Sunxiuqinia</taxon>
    </lineage>
</organism>
<dbReference type="RefSeq" id="WP_053179346.1">
    <property type="nucleotide sequence ID" value="NZ_LGIA01000022.1"/>
</dbReference>
<evidence type="ECO:0000313" key="3">
    <source>
        <dbReference type="Proteomes" id="UP000036958"/>
    </source>
</evidence>
<protein>
    <submittedName>
        <fullName evidence="2">Uncharacterized protein</fullName>
    </submittedName>
</protein>
<accession>A0A0L8VEG9</accession>
<feature type="transmembrane region" description="Helical" evidence="1">
    <location>
        <begin position="9"/>
        <end position="28"/>
    </location>
</feature>
<keyword evidence="1" id="KW-0472">Membrane</keyword>
<dbReference type="OrthoDB" id="1123196at2"/>
<keyword evidence="1" id="KW-0812">Transmembrane</keyword>
<dbReference type="EMBL" id="LGIA01000022">
    <property type="protein sequence ID" value="KOH46738.1"/>
    <property type="molecule type" value="Genomic_DNA"/>
</dbReference>
<keyword evidence="1" id="KW-1133">Transmembrane helix</keyword>
<dbReference type="STRING" id="1409788.NC99_04540"/>
<keyword evidence="3" id="KW-1185">Reference proteome</keyword>
<name>A0A0L8VEG9_9BACT</name>
<proteinExistence type="predicted"/>
<comment type="caution">
    <text evidence="2">The sequence shown here is derived from an EMBL/GenBank/DDBJ whole genome shotgun (WGS) entry which is preliminary data.</text>
</comment>
<sequence length="59" mass="6792">MLGIHDPSIYLGYLLAVLSLVACVWYGAKNWNNGQEPDEAELKEDLDWEVKDEQLKEQL</sequence>
<dbReference type="InterPro" id="IPR054615">
    <property type="entry name" value="Symport_access"/>
</dbReference>
<dbReference type="NCBIfam" id="NF045580">
    <property type="entry name" value="symport_access"/>
    <property type="match status" value="1"/>
</dbReference>
<dbReference type="AlphaFoldDB" id="A0A0L8VEG9"/>
<gene>
    <name evidence="2" type="ORF">NC99_04540</name>
</gene>